<name>R7W1P6_AEGTA</name>
<sequence>MSSPTRLSWVVLRKHVPVFDAEEKEQEDKIMAEASNDWGNIEDGSWILDQFSLDAHLVEPPELSTLSVRAKIETQERGIGCVLDSVVENYLVMTLVFCDRWYGLVYDAAKNSLSLLPATMDSFAGYDFASRVDSVPFFFLRQHAVLPRDDGSYDLLNLGFRSERRDRVLQGSGIIFRWSSHAAGKKWTKQEARFSPHQPASPGAAPAGVQSRRGLHSKGSEDVDHVELDFIHLPQECQGRDFSRSYPKDRRTMGPVGDSIKLISIVTISGDNPRDNTPPADVVLRSWTLLPDLRSWTRDQDMELPLPLLWQSEVYKRERLPQAMPQCPVLKADEDGILYLLLGDYYLDWERRARLCREIECVISIDMRTKSLLSCSHRPIKDGLPAPAPWEEVRPSKDFHPDIPTLLAAKFCANHTGWSDGPLHKEKKNRLIYCRCRVGVWWFKYGRVGSLVELLMRSHDLWFGQFAQMWIKVVGKLKHTKSDWQDGYASPGVGT</sequence>
<reference evidence="1" key="1">
    <citation type="submission" date="2015-06" db="UniProtKB">
        <authorList>
            <consortium name="EnsemblPlants"/>
        </authorList>
    </citation>
    <scope>IDENTIFICATION</scope>
</reference>
<proteinExistence type="predicted"/>
<accession>R7W1P6</accession>
<dbReference type="EnsemblPlants" id="EMT13247">
    <property type="protein sequence ID" value="EMT13247"/>
    <property type="gene ID" value="F775_18098"/>
</dbReference>
<evidence type="ECO:0000313" key="1">
    <source>
        <dbReference type="EnsemblPlants" id="EMT13247"/>
    </source>
</evidence>
<dbReference type="AlphaFoldDB" id="R7W1P6"/>
<protein>
    <submittedName>
        <fullName evidence="1">Uncharacterized protein</fullName>
    </submittedName>
</protein>
<dbReference type="InterPro" id="IPR011676">
    <property type="entry name" value="DUF1618"/>
</dbReference>
<dbReference type="PANTHER" id="PTHR33086">
    <property type="entry name" value="OS05G0468200 PROTEIN-RELATED"/>
    <property type="match status" value="1"/>
</dbReference>
<dbReference type="PANTHER" id="PTHR33086:SF94">
    <property type="entry name" value="EXPRESSED PROTEIN"/>
    <property type="match status" value="1"/>
</dbReference>
<dbReference type="Pfam" id="PF07762">
    <property type="entry name" value="DUF1618"/>
    <property type="match status" value="1"/>
</dbReference>
<organism evidence="1">
    <name type="scientific">Aegilops tauschii</name>
    <name type="common">Tausch's goatgrass</name>
    <name type="synonym">Aegilops squarrosa</name>
    <dbReference type="NCBI Taxonomy" id="37682"/>
    <lineage>
        <taxon>Eukaryota</taxon>
        <taxon>Viridiplantae</taxon>
        <taxon>Streptophyta</taxon>
        <taxon>Embryophyta</taxon>
        <taxon>Tracheophyta</taxon>
        <taxon>Spermatophyta</taxon>
        <taxon>Magnoliopsida</taxon>
        <taxon>Liliopsida</taxon>
        <taxon>Poales</taxon>
        <taxon>Poaceae</taxon>
        <taxon>BOP clade</taxon>
        <taxon>Pooideae</taxon>
        <taxon>Triticodae</taxon>
        <taxon>Triticeae</taxon>
        <taxon>Triticinae</taxon>
        <taxon>Aegilops</taxon>
    </lineage>
</organism>